<dbReference type="Proteomes" id="UP000255207">
    <property type="component" value="Unassembled WGS sequence"/>
</dbReference>
<comment type="caution">
    <text evidence="4">The sequence shown here is derived from an EMBL/GenBank/DDBJ whole genome shotgun (WGS) entry which is preliminary data.</text>
</comment>
<dbReference type="Pfam" id="PF01613">
    <property type="entry name" value="Flavin_Reduct"/>
    <property type="match status" value="1"/>
</dbReference>
<keyword evidence="2" id="KW-0560">Oxidoreductase</keyword>
<evidence type="ECO:0000313" key="4">
    <source>
        <dbReference type="EMBL" id="RDJ21357.1"/>
    </source>
</evidence>
<sequence>MPKAIRPVRDDAASFRSAFRHLAGGVSVVTVGHGDDRTGMTATSISSLSAEPPTLLFCVNRSSSTLLALERHRAFGVNFLDASQKQIADRFAGRQGEKGVQRYEGASWTSAVTGAPLLVGGLASLDCEVEEMIERHSHSIVIGRVRAVRLGHEGAALVYWRGDYERLGWMAEEAATAVGLLPY</sequence>
<dbReference type="InterPro" id="IPR050268">
    <property type="entry name" value="NADH-dep_flavin_reductase"/>
</dbReference>
<evidence type="ECO:0000256" key="1">
    <source>
        <dbReference type="ARBA" id="ARBA00008898"/>
    </source>
</evidence>
<gene>
    <name evidence="4" type="ORF">DWE98_21190</name>
</gene>
<dbReference type="GO" id="GO:0042602">
    <property type="term" value="F:riboflavin reductase (NADPH) activity"/>
    <property type="evidence" value="ECO:0007669"/>
    <property type="project" value="TreeGrafter"/>
</dbReference>
<comment type="similarity">
    <text evidence="1">Belongs to the non-flavoprotein flavin reductase family.</text>
</comment>
<keyword evidence="5" id="KW-1185">Reference proteome</keyword>
<feature type="domain" description="Flavin reductase like" evidence="3">
    <location>
        <begin position="19"/>
        <end position="166"/>
    </location>
</feature>
<evidence type="ECO:0000259" key="3">
    <source>
        <dbReference type="SMART" id="SM00903"/>
    </source>
</evidence>
<dbReference type="PANTHER" id="PTHR30466:SF11">
    <property type="entry name" value="FLAVIN-DEPENDENT MONOOXYGENASE, REDUCTASE SUBUNIT HSAB"/>
    <property type="match status" value="1"/>
</dbReference>
<dbReference type="OrthoDB" id="9792858at2"/>
<proteinExistence type="inferred from homology"/>
<accession>A0A370L1G0</accession>
<evidence type="ECO:0000313" key="5">
    <source>
        <dbReference type="Proteomes" id="UP000255207"/>
    </source>
</evidence>
<dbReference type="Gene3D" id="2.30.110.10">
    <property type="entry name" value="Electron Transport, Fmn-binding Protein, Chain A"/>
    <property type="match status" value="1"/>
</dbReference>
<protein>
    <submittedName>
        <fullName evidence="4">Flavin reductase</fullName>
    </submittedName>
</protein>
<dbReference type="GO" id="GO:0010181">
    <property type="term" value="F:FMN binding"/>
    <property type="evidence" value="ECO:0007669"/>
    <property type="project" value="InterPro"/>
</dbReference>
<dbReference type="AlphaFoldDB" id="A0A370L1G0"/>
<reference evidence="5" key="1">
    <citation type="submission" date="2018-07" db="EMBL/GenBank/DDBJ databases">
        <authorList>
            <person name="Safronova V.I."/>
            <person name="Chirak E.R."/>
            <person name="Sazanova A.L."/>
        </authorList>
    </citation>
    <scope>NUCLEOTIDE SEQUENCE [LARGE SCALE GENOMIC DNA]</scope>
    <source>
        <strain evidence="5">RCAM04685</strain>
    </source>
</reference>
<dbReference type="SMART" id="SM00903">
    <property type="entry name" value="Flavin_Reduct"/>
    <property type="match status" value="1"/>
</dbReference>
<evidence type="ECO:0000256" key="2">
    <source>
        <dbReference type="ARBA" id="ARBA00023002"/>
    </source>
</evidence>
<dbReference type="InterPro" id="IPR012349">
    <property type="entry name" value="Split_barrel_FMN-bd"/>
</dbReference>
<dbReference type="PANTHER" id="PTHR30466">
    <property type="entry name" value="FLAVIN REDUCTASE"/>
    <property type="match status" value="1"/>
</dbReference>
<dbReference type="InterPro" id="IPR002563">
    <property type="entry name" value="Flavin_Rdtase-like_dom"/>
</dbReference>
<organism evidence="4 5">
    <name type="scientific">Bosea caraganae</name>
    <dbReference type="NCBI Taxonomy" id="2763117"/>
    <lineage>
        <taxon>Bacteria</taxon>
        <taxon>Pseudomonadati</taxon>
        <taxon>Pseudomonadota</taxon>
        <taxon>Alphaproteobacteria</taxon>
        <taxon>Hyphomicrobiales</taxon>
        <taxon>Boseaceae</taxon>
        <taxon>Bosea</taxon>
    </lineage>
</organism>
<dbReference type="SUPFAM" id="SSF50475">
    <property type="entry name" value="FMN-binding split barrel"/>
    <property type="match status" value="1"/>
</dbReference>
<name>A0A370L1G0_9HYPH</name>
<dbReference type="EMBL" id="QQTP01000013">
    <property type="protein sequence ID" value="RDJ21357.1"/>
    <property type="molecule type" value="Genomic_DNA"/>
</dbReference>